<keyword evidence="4" id="KW-1185">Reference proteome</keyword>
<dbReference type="Pfam" id="PF14584">
    <property type="entry name" value="DUF4446"/>
    <property type="match status" value="1"/>
</dbReference>
<protein>
    <recommendedName>
        <fullName evidence="5">DUF4446 family protein</fullName>
    </recommendedName>
</protein>
<feature type="transmembrane region" description="Helical" evidence="2">
    <location>
        <begin position="6"/>
        <end position="31"/>
    </location>
</feature>
<organism evidence="3 4">
    <name type="scientific">Candidatus Fervidibacter sacchari</name>
    <dbReference type="NCBI Taxonomy" id="1448929"/>
    <lineage>
        <taxon>Bacteria</taxon>
        <taxon>Candidatus Fervidibacterota</taxon>
        <taxon>Candidatus Fervidibacter</taxon>
    </lineage>
</organism>
<comment type="caution">
    <text evidence="3">The sequence shown here is derived from an EMBL/GenBank/DDBJ whole genome shotgun (WGS) entry which is preliminary data.</text>
</comment>
<dbReference type="Proteomes" id="UP001204798">
    <property type="component" value="Unassembled WGS sequence"/>
</dbReference>
<keyword evidence="2" id="KW-0472">Membrane</keyword>
<evidence type="ECO:0000313" key="4">
    <source>
        <dbReference type="Proteomes" id="UP001204798"/>
    </source>
</evidence>
<dbReference type="InterPro" id="IPR027981">
    <property type="entry name" value="DUF4446"/>
</dbReference>
<keyword evidence="2" id="KW-0812">Transmembrane</keyword>
<name>A0ABT2EIL8_9BACT</name>
<dbReference type="RefSeq" id="WP_259092325.1">
    <property type="nucleotide sequence ID" value="NZ_CP130454.1"/>
</dbReference>
<feature type="coiled-coil region" evidence="1">
    <location>
        <begin position="56"/>
        <end position="90"/>
    </location>
</feature>
<accession>A0ABT2EIL8</accession>
<proteinExistence type="predicted"/>
<keyword evidence="1" id="KW-0175">Coiled coil</keyword>
<reference evidence="3 4" key="1">
    <citation type="submission" date="2022-08" db="EMBL/GenBank/DDBJ databases">
        <title>Bacterial and archaeal communities from various locations to study Microbial Dark Matter (Phase II).</title>
        <authorList>
            <person name="Stepanauskas R."/>
        </authorList>
    </citation>
    <scope>NUCLEOTIDE SEQUENCE [LARGE SCALE GENOMIC DNA]</scope>
    <source>
        <strain evidence="3 4">PD1</strain>
    </source>
</reference>
<evidence type="ECO:0000256" key="2">
    <source>
        <dbReference type="SAM" id="Phobius"/>
    </source>
</evidence>
<evidence type="ECO:0000313" key="3">
    <source>
        <dbReference type="EMBL" id="MCS3917791.1"/>
    </source>
</evidence>
<keyword evidence="2" id="KW-1133">Transmembrane helix</keyword>
<dbReference type="EMBL" id="JANUCP010000001">
    <property type="protein sequence ID" value="MCS3917791.1"/>
    <property type="molecule type" value="Genomic_DNA"/>
</dbReference>
<evidence type="ECO:0000256" key="1">
    <source>
        <dbReference type="SAM" id="Coils"/>
    </source>
</evidence>
<evidence type="ECO:0008006" key="5">
    <source>
        <dbReference type="Google" id="ProtNLM"/>
    </source>
</evidence>
<sequence length="169" mass="19090">MEWQQSWLIALTSGSAALTLFLTVWVLVLSLRLKRLTRLMNQLLPEGSERSLEQLLEQLLIKQEENRTLLASLENRVEQLNLLLQGCLQRVGLVRFDAFEDIAGQQSFSVALLDNRGNGVVITSLFGRTESRCYAKPVIKGNSPHRLSDEEMAAIKQAMEQPIGQREGR</sequence>
<gene>
    <name evidence="3" type="ORF">M2350_000188</name>
</gene>